<dbReference type="AlphaFoldDB" id="A0A031JY44"/>
<dbReference type="PATRIC" id="fig|158500.4.peg.1644"/>
<dbReference type="OrthoDB" id="5457012at2"/>
<dbReference type="PRINTS" id="PR00081">
    <property type="entry name" value="GDHRDH"/>
</dbReference>
<reference evidence="2" key="2">
    <citation type="submission" date="2016-08" db="EMBL/GenBank/DDBJ databases">
        <authorList>
            <person name="Seilhamer J.J."/>
        </authorList>
    </citation>
    <scope>NUCLEOTIDE SEQUENCE [LARGE SCALE GENOMIC DNA]</scope>
    <source>
        <strain evidence="2">SA1</strain>
        <plasmid evidence="2">pSA1</plasmid>
    </source>
</reference>
<accession>A0A031JY44</accession>
<dbReference type="PRINTS" id="PR00080">
    <property type="entry name" value="SDRFAMILY"/>
</dbReference>
<dbReference type="Proteomes" id="UP000094626">
    <property type="component" value="Plasmid pSA1"/>
</dbReference>
<dbReference type="FunFam" id="3.40.50.720:FF:000084">
    <property type="entry name" value="Short-chain dehydrogenase reductase"/>
    <property type="match status" value="1"/>
</dbReference>
<evidence type="ECO:0000313" key="4">
    <source>
        <dbReference type="Proteomes" id="UP000024329"/>
    </source>
</evidence>
<keyword evidence="2" id="KW-0614">Plasmid</keyword>
<dbReference type="InterPro" id="IPR036291">
    <property type="entry name" value="NAD(P)-bd_dom_sf"/>
</dbReference>
<dbReference type="EMBL" id="JFYZ01000005">
    <property type="protein sequence ID" value="EZP82681.1"/>
    <property type="molecule type" value="Genomic_DNA"/>
</dbReference>
<evidence type="ECO:0000313" key="3">
    <source>
        <dbReference type="EMBL" id="EZP82681.1"/>
    </source>
</evidence>
<geneLocation type="plasmid" evidence="2 5">
    <name>pSA1</name>
</geneLocation>
<dbReference type="GO" id="GO:0016616">
    <property type="term" value="F:oxidoreductase activity, acting on the CH-OH group of donors, NAD or NADP as acceptor"/>
    <property type="evidence" value="ECO:0007669"/>
    <property type="project" value="TreeGrafter"/>
</dbReference>
<evidence type="ECO:0000313" key="2">
    <source>
        <dbReference type="EMBL" id="AOR79112.1"/>
    </source>
</evidence>
<keyword evidence="5" id="KW-1185">Reference proteome</keyword>
<dbReference type="PANTHER" id="PTHR42760">
    <property type="entry name" value="SHORT-CHAIN DEHYDROGENASES/REDUCTASES FAMILY MEMBER"/>
    <property type="match status" value="1"/>
</dbReference>
<dbReference type="EMBL" id="CP017076">
    <property type="protein sequence ID" value="AOR79112.1"/>
    <property type="molecule type" value="Genomic_DNA"/>
</dbReference>
<dbReference type="RefSeq" id="WP_008828682.1">
    <property type="nucleotide sequence ID" value="NZ_BSFC01000030.1"/>
</dbReference>
<dbReference type="InterPro" id="IPR002347">
    <property type="entry name" value="SDR_fam"/>
</dbReference>
<dbReference type="PROSITE" id="PS00061">
    <property type="entry name" value="ADH_SHORT"/>
    <property type="match status" value="1"/>
</dbReference>
<protein>
    <submittedName>
        <fullName evidence="2 3">Short-chain dehydrogenase</fullName>
    </submittedName>
</protein>
<reference evidence="3 4" key="1">
    <citation type="submission" date="2014-03" db="EMBL/GenBank/DDBJ databases">
        <title>Whole genome sequence of Novosphingobium resinovorum KF1.</title>
        <authorList>
            <person name="Gan H.M."/>
            <person name="Gan H.Y."/>
            <person name="Chew T.H."/>
            <person name="Savka M.A."/>
        </authorList>
    </citation>
    <scope>NUCLEOTIDE SEQUENCE [LARGE SCALE GENOMIC DNA]</scope>
    <source>
        <strain evidence="3 4">KF1</strain>
    </source>
</reference>
<proteinExistence type="inferred from homology"/>
<dbReference type="SUPFAM" id="SSF51735">
    <property type="entry name" value="NAD(P)-binding Rossmann-fold domains"/>
    <property type="match status" value="1"/>
</dbReference>
<gene>
    <name evidence="2" type="ORF">BES08_19680</name>
    <name evidence="3" type="ORF">BV97_01605</name>
</gene>
<dbReference type="eggNOG" id="COG1028">
    <property type="taxonomic scope" value="Bacteria"/>
</dbReference>
<name>A0A031JY44_9SPHN</name>
<organism evidence="3 4">
    <name type="scientific">Novosphingobium resinovorum</name>
    <dbReference type="NCBI Taxonomy" id="158500"/>
    <lineage>
        <taxon>Bacteria</taxon>
        <taxon>Pseudomonadati</taxon>
        <taxon>Pseudomonadota</taxon>
        <taxon>Alphaproteobacteria</taxon>
        <taxon>Sphingomonadales</taxon>
        <taxon>Sphingomonadaceae</taxon>
        <taxon>Novosphingobium</taxon>
    </lineage>
</organism>
<dbReference type="Gene3D" id="3.40.50.720">
    <property type="entry name" value="NAD(P)-binding Rossmann-like Domain"/>
    <property type="match status" value="1"/>
</dbReference>
<dbReference type="KEGG" id="nre:BES08_19680"/>
<reference evidence="5" key="3">
    <citation type="journal article" date="2017" name="J. Biotechnol.">
        <title>Complete genome sequence of Novosphingobium resinovorum SA1, a versatile xenobiotic-degrading bacterium capable of utilizing sulfanilic acid.</title>
        <authorList>
            <person name="Hegedus B."/>
            <person name="Kos P.B."/>
            <person name="Balint B."/>
            <person name="Maroti G."/>
            <person name="Gan H.M."/>
            <person name="Perei K."/>
            <person name="Rakhely G."/>
        </authorList>
    </citation>
    <scope>NUCLEOTIDE SEQUENCE [LARGE SCALE GENOMIC DNA]</scope>
    <source>
        <strain evidence="5">SA1</strain>
    </source>
</reference>
<dbReference type="InterPro" id="IPR020904">
    <property type="entry name" value="Sc_DH/Rdtase_CS"/>
</dbReference>
<evidence type="ECO:0000256" key="1">
    <source>
        <dbReference type="ARBA" id="ARBA00006484"/>
    </source>
</evidence>
<sequence>MGRLEGKITLVTGAGNARGLGAATAQRFAEEGAFVYVTDLRLEDAEGVAASIREAGGQAEALAQDVTSEASWDDTISAIEQGHGRLDVLVNNAGIAILKPLQELSLADWEKQNKVNLDSVFLGTQRAVALMRKVGHGGSIVNLSSIGGLVGVPMCGAYGAAKGGVRLFSKVVALECAAEGIRCNSVHPGMIETAMQDVARQDNPEGFKEIVSGIPMKRMGSPVDIANMNLFLASDEANYVTGCEFTVDGGVTAM</sequence>
<dbReference type="Proteomes" id="UP000024329">
    <property type="component" value="Unassembled WGS sequence"/>
</dbReference>
<dbReference type="NCBIfam" id="NF005559">
    <property type="entry name" value="PRK07231.1"/>
    <property type="match status" value="1"/>
</dbReference>
<comment type="similarity">
    <text evidence="1">Belongs to the short-chain dehydrogenases/reductases (SDR) family.</text>
</comment>
<evidence type="ECO:0000313" key="5">
    <source>
        <dbReference type="Proteomes" id="UP000094626"/>
    </source>
</evidence>
<dbReference type="Pfam" id="PF13561">
    <property type="entry name" value="adh_short_C2"/>
    <property type="match status" value="1"/>
</dbReference>